<dbReference type="Proteomes" id="UP000015354">
    <property type="component" value="Unassembled WGS sequence"/>
</dbReference>
<accession>S9UNB0</accession>
<organism evidence="2 3">
    <name type="scientific">Strigomonas culicis</name>
    <dbReference type="NCBI Taxonomy" id="28005"/>
    <lineage>
        <taxon>Eukaryota</taxon>
        <taxon>Discoba</taxon>
        <taxon>Euglenozoa</taxon>
        <taxon>Kinetoplastea</taxon>
        <taxon>Metakinetoplastina</taxon>
        <taxon>Trypanosomatida</taxon>
        <taxon>Trypanosomatidae</taxon>
        <taxon>Strigomonadinae</taxon>
        <taxon>Strigomonas</taxon>
    </lineage>
</organism>
<dbReference type="AlphaFoldDB" id="S9UNB0"/>
<protein>
    <submittedName>
        <fullName evidence="2">Uncharacterized protein</fullName>
    </submittedName>
</protein>
<proteinExistence type="predicted"/>
<feature type="signal peptide" evidence="1">
    <location>
        <begin position="1"/>
        <end position="29"/>
    </location>
</feature>
<name>S9UNB0_9TRYP</name>
<evidence type="ECO:0000313" key="2">
    <source>
        <dbReference type="EMBL" id="EPY16146.1"/>
    </source>
</evidence>
<evidence type="ECO:0000256" key="1">
    <source>
        <dbReference type="SAM" id="SignalP"/>
    </source>
</evidence>
<gene>
    <name evidence="2" type="ORF">STCU_11525</name>
</gene>
<sequence length="97" mass="10312">MHTQRETNIMGPFLLLSLLVNAPVMNTHAEGDVFLSPIILTCPTRGCTALRVEASGAAVERHFQRVAEADGRVGGDACDGSGAHSQHTHGLWYGADV</sequence>
<feature type="chain" id="PRO_5004558052" evidence="1">
    <location>
        <begin position="30"/>
        <end position="97"/>
    </location>
</feature>
<dbReference type="EMBL" id="ATMH01011490">
    <property type="protein sequence ID" value="EPY16146.1"/>
    <property type="molecule type" value="Genomic_DNA"/>
</dbReference>
<comment type="caution">
    <text evidence="2">The sequence shown here is derived from an EMBL/GenBank/DDBJ whole genome shotgun (WGS) entry which is preliminary data.</text>
</comment>
<keyword evidence="3" id="KW-1185">Reference proteome</keyword>
<reference evidence="2 3" key="1">
    <citation type="journal article" date="2013" name="PLoS ONE">
        <title>Predicting the Proteins of Angomonas deanei, Strigomonas culicis and Their Respective Endosymbionts Reveals New Aspects of the Trypanosomatidae Family.</title>
        <authorList>
            <person name="Motta M.C."/>
            <person name="Martins A.C."/>
            <person name="de Souza S.S."/>
            <person name="Catta-Preta C.M."/>
            <person name="Silva R."/>
            <person name="Klein C.C."/>
            <person name="de Almeida L.G."/>
            <person name="de Lima Cunha O."/>
            <person name="Ciapina L.P."/>
            <person name="Brocchi M."/>
            <person name="Colabardini A.C."/>
            <person name="de Araujo Lima B."/>
            <person name="Machado C.R."/>
            <person name="de Almeida Soares C.M."/>
            <person name="Probst C.M."/>
            <person name="de Menezes C.B."/>
            <person name="Thompson C.E."/>
            <person name="Bartholomeu D.C."/>
            <person name="Gradia D.F."/>
            <person name="Pavoni D.P."/>
            <person name="Grisard E.C."/>
            <person name="Fantinatti-Garboggini F."/>
            <person name="Marchini F.K."/>
            <person name="Rodrigues-Luiz G.F."/>
            <person name="Wagner G."/>
            <person name="Goldman G.H."/>
            <person name="Fietto J.L."/>
            <person name="Elias M.C."/>
            <person name="Goldman M.H."/>
            <person name="Sagot M.F."/>
            <person name="Pereira M."/>
            <person name="Stoco P.H."/>
            <person name="de Mendonca-Neto R.P."/>
            <person name="Teixeira S.M."/>
            <person name="Maciel T.E."/>
            <person name="de Oliveira Mendes T.A."/>
            <person name="Urmenyi T.P."/>
            <person name="de Souza W."/>
            <person name="Schenkman S."/>
            <person name="de Vasconcelos A.T."/>
        </authorList>
    </citation>
    <scope>NUCLEOTIDE SEQUENCE [LARGE SCALE GENOMIC DNA]</scope>
</reference>
<keyword evidence="1" id="KW-0732">Signal</keyword>
<evidence type="ECO:0000313" key="3">
    <source>
        <dbReference type="Proteomes" id="UP000015354"/>
    </source>
</evidence>